<keyword evidence="7" id="KW-0808">Transferase</keyword>
<keyword evidence="5 6" id="KW-0456">Lyase</keyword>
<evidence type="ECO:0000256" key="1">
    <source>
        <dbReference type="ARBA" id="ARBA00001933"/>
    </source>
</evidence>
<evidence type="ECO:0000256" key="4">
    <source>
        <dbReference type="ARBA" id="ARBA00022898"/>
    </source>
</evidence>
<dbReference type="InterPro" id="IPR015421">
    <property type="entry name" value="PyrdxlP-dep_Trfase_major"/>
</dbReference>
<dbReference type="Proteomes" id="UP000238218">
    <property type="component" value="Unassembled WGS sequence"/>
</dbReference>
<evidence type="ECO:0000313" key="7">
    <source>
        <dbReference type="EMBL" id="PSB37603.1"/>
    </source>
</evidence>
<keyword evidence="7" id="KW-0032">Aminotransferase</keyword>
<comment type="similarity">
    <text evidence="2 6">Belongs to the group II decarboxylase family.</text>
</comment>
<reference evidence="7 8" key="2">
    <citation type="submission" date="2018-03" db="EMBL/GenBank/DDBJ databases">
        <title>The ancient ancestry and fast evolution of plastids.</title>
        <authorList>
            <person name="Moore K.R."/>
            <person name="Magnabosco C."/>
            <person name="Momper L."/>
            <person name="Gold D.A."/>
            <person name="Bosak T."/>
            <person name="Fournier G.P."/>
        </authorList>
    </citation>
    <scope>NUCLEOTIDE SEQUENCE [LARGE SCALE GENOMIC DNA]</scope>
    <source>
        <strain evidence="7 8">CCALA 015</strain>
    </source>
</reference>
<accession>A0ABX5F7L2</accession>
<dbReference type="InterPro" id="IPR002129">
    <property type="entry name" value="PyrdxlP-dep_de-COase"/>
</dbReference>
<dbReference type="SUPFAM" id="SSF53383">
    <property type="entry name" value="PLP-dependent transferases"/>
    <property type="match status" value="1"/>
</dbReference>
<keyword evidence="3" id="KW-0210">Decarboxylase</keyword>
<sequence length="407" mass="43164">MPQPDPSFRANDGLNAAVELMRSPAGTPVDLPPELPETGLGDRQALDMLSCHVLGKAAQLSAPTSLAHMDPPTPWITWAMALWDASLNQNMLHEMTSPFATQAEERVVSWLAPYFGMQGGHFCSGSTIANLTALWAARDSSGVQTVVTSEAAHLSIDKACRLLGLQLVKVPVDSLGRLDRERLPDLNAACLVLTAGTTATGSIDPLDLIGAARWTHVDAAWAGPLRLSPAHASKLEGIEAADSVAVSAHKWLFQPKDSALVMFRELEAANAAISFGGGYLARPNVGVQGSRSAAAIPLLATLLAWGRMGLAQRLDRLMEVAESLADAIEASECLELWGRPQTAINVFRPVDRQTDAFVAALPKGMLSTCVLDGETWARSVAANPSVDIDGVIRSVLVASRDCDSPLA</sequence>
<proteinExistence type="inferred from homology"/>
<dbReference type="InterPro" id="IPR015424">
    <property type="entry name" value="PyrdxlP-dep_Trfase"/>
</dbReference>
<evidence type="ECO:0000256" key="6">
    <source>
        <dbReference type="RuleBase" id="RU000382"/>
    </source>
</evidence>
<keyword evidence="8" id="KW-1185">Reference proteome</keyword>
<evidence type="ECO:0000313" key="8">
    <source>
        <dbReference type="Proteomes" id="UP000238218"/>
    </source>
</evidence>
<keyword evidence="4 6" id="KW-0663">Pyridoxal phosphate</keyword>
<dbReference type="PANTHER" id="PTHR45677">
    <property type="entry name" value="GLUTAMATE DECARBOXYLASE-RELATED"/>
    <property type="match status" value="1"/>
</dbReference>
<dbReference type="Gene3D" id="3.90.1150.170">
    <property type="match status" value="1"/>
</dbReference>
<evidence type="ECO:0000256" key="3">
    <source>
        <dbReference type="ARBA" id="ARBA00022793"/>
    </source>
</evidence>
<comment type="caution">
    <text evidence="7">The sequence shown here is derived from an EMBL/GenBank/DDBJ whole genome shotgun (WGS) entry which is preliminary data.</text>
</comment>
<comment type="cofactor">
    <cofactor evidence="1 6">
        <name>pyridoxal 5'-phosphate</name>
        <dbReference type="ChEBI" id="CHEBI:597326"/>
    </cofactor>
</comment>
<evidence type="ECO:0000256" key="5">
    <source>
        <dbReference type="ARBA" id="ARBA00023239"/>
    </source>
</evidence>
<dbReference type="EMBL" id="PVWP01000005">
    <property type="protein sequence ID" value="PSB37603.1"/>
    <property type="molecule type" value="Genomic_DNA"/>
</dbReference>
<name>A0ABX5F7L2_9CHRO</name>
<gene>
    <name evidence="7" type="ORF">C7B81_08825</name>
</gene>
<protein>
    <submittedName>
        <fullName evidence="7">Aspartate aminotransferase family protein</fullName>
    </submittedName>
</protein>
<dbReference type="GO" id="GO:0008483">
    <property type="term" value="F:transaminase activity"/>
    <property type="evidence" value="ECO:0007669"/>
    <property type="project" value="UniProtKB-KW"/>
</dbReference>
<reference evidence="7 8" key="1">
    <citation type="submission" date="2018-02" db="EMBL/GenBank/DDBJ databases">
        <authorList>
            <person name="Moore K."/>
            <person name="Momper L."/>
        </authorList>
    </citation>
    <scope>NUCLEOTIDE SEQUENCE [LARGE SCALE GENOMIC DNA]</scope>
    <source>
        <strain evidence="7 8">CCALA 015</strain>
    </source>
</reference>
<dbReference type="Pfam" id="PF00282">
    <property type="entry name" value="Pyridoxal_deC"/>
    <property type="match status" value="1"/>
</dbReference>
<evidence type="ECO:0000256" key="2">
    <source>
        <dbReference type="ARBA" id="ARBA00009533"/>
    </source>
</evidence>
<dbReference type="Gene3D" id="3.40.640.10">
    <property type="entry name" value="Type I PLP-dependent aspartate aminotransferase-like (Major domain)"/>
    <property type="match status" value="1"/>
</dbReference>
<dbReference type="PANTHER" id="PTHR45677:SF8">
    <property type="entry name" value="CYSTEINE SULFINIC ACID DECARBOXYLASE"/>
    <property type="match status" value="1"/>
</dbReference>
<organism evidence="7 8">
    <name type="scientific">Aphanothece cf. minutissima CCALA 015</name>
    <dbReference type="NCBI Taxonomy" id="2107695"/>
    <lineage>
        <taxon>Bacteria</taxon>
        <taxon>Bacillati</taxon>
        <taxon>Cyanobacteriota</taxon>
        <taxon>Cyanophyceae</taxon>
        <taxon>Oscillatoriophycideae</taxon>
        <taxon>Chroococcales</taxon>
        <taxon>Aphanothecaceae</taxon>
        <taxon>Aphanothece</taxon>
    </lineage>
</organism>